<keyword evidence="2" id="KW-0472">Membrane</keyword>
<dbReference type="EMBL" id="VYQE01000004">
    <property type="protein sequence ID" value="KAA9006713.1"/>
    <property type="molecule type" value="Genomic_DNA"/>
</dbReference>
<evidence type="ECO:0000313" key="4">
    <source>
        <dbReference type="Proteomes" id="UP000326554"/>
    </source>
</evidence>
<feature type="transmembrane region" description="Helical" evidence="2">
    <location>
        <begin position="89"/>
        <end position="108"/>
    </location>
</feature>
<keyword evidence="2" id="KW-1133">Transmembrane helix</keyword>
<organism evidence="3 4">
    <name type="scientific">Histidinibacterium aquaticum</name>
    <dbReference type="NCBI Taxonomy" id="2613962"/>
    <lineage>
        <taxon>Bacteria</taxon>
        <taxon>Pseudomonadati</taxon>
        <taxon>Pseudomonadota</taxon>
        <taxon>Alphaproteobacteria</taxon>
        <taxon>Rhodobacterales</taxon>
        <taxon>Paracoccaceae</taxon>
        <taxon>Histidinibacterium</taxon>
    </lineage>
</organism>
<dbReference type="AlphaFoldDB" id="A0A5J5GG66"/>
<evidence type="ECO:0000313" key="3">
    <source>
        <dbReference type="EMBL" id="KAA9006713.1"/>
    </source>
</evidence>
<keyword evidence="2" id="KW-0812">Transmembrane</keyword>
<evidence type="ECO:0008006" key="5">
    <source>
        <dbReference type="Google" id="ProtNLM"/>
    </source>
</evidence>
<name>A0A5J5GG66_9RHOB</name>
<comment type="caution">
    <text evidence="3">The sequence shown here is derived from an EMBL/GenBank/DDBJ whole genome shotgun (WGS) entry which is preliminary data.</text>
</comment>
<dbReference type="Proteomes" id="UP000326554">
    <property type="component" value="Unassembled WGS sequence"/>
</dbReference>
<dbReference type="RefSeq" id="WP_150445731.1">
    <property type="nucleotide sequence ID" value="NZ_VYQE01000004.1"/>
</dbReference>
<evidence type="ECO:0000256" key="2">
    <source>
        <dbReference type="SAM" id="Phobius"/>
    </source>
</evidence>
<accession>A0A5J5GG66</accession>
<protein>
    <recommendedName>
        <fullName evidence="5">DUF883 family protein</fullName>
    </recommendedName>
</protein>
<sequence length="112" mass="12386">MPEDLVKSAEDATRGTPTKEIDELRGAVQELGRELRKFGKKRLVDLGHQIETESTKVVRSGREVLHDIERRLAALEKDAEQSVKQHPGAWAGGLLGVVGFGLVLGMILRRPH</sequence>
<feature type="region of interest" description="Disordered" evidence="1">
    <location>
        <begin position="1"/>
        <end position="23"/>
    </location>
</feature>
<proteinExistence type="predicted"/>
<keyword evidence="4" id="KW-1185">Reference proteome</keyword>
<gene>
    <name evidence="3" type="ORF">F3S47_13085</name>
</gene>
<reference evidence="3 4" key="1">
    <citation type="submission" date="2019-09" db="EMBL/GenBank/DDBJ databases">
        <authorList>
            <person name="Park J.-S."/>
            <person name="Choi H.-J."/>
        </authorList>
    </citation>
    <scope>NUCLEOTIDE SEQUENCE [LARGE SCALE GENOMIC DNA]</scope>
    <source>
        <strain evidence="3 4">176SS1-4</strain>
    </source>
</reference>
<evidence type="ECO:0000256" key="1">
    <source>
        <dbReference type="SAM" id="MobiDB-lite"/>
    </source>
</evidence>